<keyword evidence="1" id="KW-0472">Membrane</keyword>
<dbReference type="Pfam" id="PF03334">
    <property type="entry name" value="PhaG_MnhG_YufB"/>
    <property type="match status" value="1"/>
</dbReference>
<protein>
    <submittedName>
        <fullName evidence="2">Na+/H+ antiporter subunit G</fullName>
    </submittedName>
</protein>
<comment type="caution">
    <text evidence="2">The sequence shown here is derived from an EMBL/GenBank/DDBJ whole genome shotgun (WGS) entry which is preliminary data.</text>
</comment>
<evidence type="ECO:0000313" key="2">
    <source>
        <dbReference type="EMBL" id="MBL0370995.1"/>
    </source>
</evidence>
<accession>A0A936YRG8</accession>
<dbReference type="EMBL" id="JAEQNC010000002">
    <property type="protein sequence ID" value="MBL0370995.1"/>
    <property type="molecule type" value="Genomic_DNA"/>
</dbReference>
<evidence type="ECO:0000256" key="1">
    <source>
        <dbReference type="SAM" id="Phobius"/>
    </source>
</evidence>
<organism evidence="2 3">
    <name type="scientific">Rhizobium setariae</name>
    <dbReference type="NCBI Taxonomy" id="2801340"/>
    <lineage>
        <taxon>Bacteria</taxon>
        <taxon>Pseudomonadati</taxon>
        <taxon>Pseudomonadota</taxon>
        <taxon>Alphaproteobacteria</taxon>
        <taxon>Hyphomicrobiales</taxon>
        <taxon>Rhizobiaceae</taxon>
        <taxon>Rhizobium/Agrobacterium group</taxon>
        <taxon>Rhizobium</taxon>
    </lineage>
</organism>
<dbReference type="PANTHER" id="PTHR34703:SF1">
    <property type="entry name" value="ANTIPORTER SUBUNIT MNHG2-RELATED"/>
    <property type="match status" value="1"/>
</dbReference>
<dbReference type="NCBIfam" id="TIGR01300">
    <property type="entry name" value="CPA3_mnhG_phaG"/>
    <property type="match status" value="1"/>
</dbReference>
<proteinExistence type="predicted"/>
<dbReference type="GO" id="GO:0015385">
    <property type="term" value="F:sodium:proton antiporter activity"/>
    <property type="evidence" value="ECO:0007669"/>
    <property type="project" value="TreeGrafter"/>
</dbReference>
<dbReference type="Proteomes" id="UP000633219">
    <property type="component" value="Unassembled WGS sequence"/>
</dbReference>
<name>A0A936YRG8_9HYPH</name>
<dbReference type="AlphaFoldDB" id="A0A936YRG8"/>
<dbReference type="NCBIfam" id="NF009314">
    <property type="entry name" value="PRK12674.1-2"/>
    <property type="match status" value="1"/>
</dbReference>
<reference evidence="2" key="1">
    <citation type="submission" date="2021-01" db="EMBL/GenBank/DDBJ databases">
        <title>Rhizobium sp. strain KVB221 16S ribosomal RNA gene Genome sequencing and assembly.</title>
        <authorList>
            <person name="Kang M."/>
        </authorList>
    </citation>
    <scope>NUCLEOTIDE SEQUENCE</scope>
    <source>
        <strain evidence="2">KVB221</strain>
    </source>
</reference>
<feature type="transmembrane region" description="Helical" evidence="1">
    <location>
        <begin position="6"/>
        <end position="29"/>
    </location>
</feature>
<evidence type="ECO:0000313" key="3">
    <source>
        <dbReference type="Proteomes" id="UP000633219"/>
    </source>
</evidence>
<keyword evidence="3" id="KW-1185">Reference proteome</keyword>
<dbReference type="RefSeq" id="WP_201652935.1">
    <property type="nucleotide sequence ID" value="NZ_JAEQNC010000002.1"/>
</dbReference>
<gene>
    <name evidence="2" type="ORF">JJB09_03045</name>
</gene>
<feature type="transmembrane region" description="Helical" evidence="1">
    <location>
        <begin position="65"/>
        <end position="88"/>
    </location>
</feature>
<keyword evidence="1" id="KW-1133">Transmembrane helix</keyword>
<dbReference type="InterPro" id="IPR005133">
    <property type="entry name" value="PhaG_MnhG_YufB"/>
</dbReference>
<dbReference type="PANTHER" id="PTHR34703">
    <property type="entry name" value="ANTIPORTER SUBUNIT MNHG2-RELATED"/>
    <property type="match status" value="1"/>
</dbReference>
<feature type="transmembrane region" description="Helical" evidence="1">
    <location>
        <begin position="41"/>
        <end position="59"/>
    </location>
</feature>
<keyword evidence="1" id="KW-0812">Transmembrane</keyword>
<sequence length="107" mass="11124">MADSIIMAVTAFLMLAGALISLIAALGLLRLPDLLSRTHSASKAGTAGSGLLLIALMLQTADTVLWIKCLVTLVFFVLTAPIAAHLLAKAALKAGEKPLDLDKRNSS</sequence>